<evidence type="ECO:0000256" key="5">
    <source>
        <dbReference type="ARBA" id="ARBA00022989"/>
    </source>
</evidence>
<feature type="transmembrane region" description="Helical" evidence="7">
    <location>
        <begin position="802"/>
        <end position="826"/>
    </location>
</feature>
<dbReference type="RefSeq" id="WP_378284165.1">
    <property type="nucleotide sequence ID" value="NZ_JBHSON010000032.1"/>
</dbReference>
<feature type="transmembrane region" description="Helical" evidence="7">
    <location>
        <begin position="280"/>
        <end position="303"/>
    </location>
</feature>
<evidence type="ECO:0000256" key="4">
    <source>
        <dbReference type="ARBA" id="ARBA00022692"/>
    </source>
</evidence>
<dbReference type="InterPro" id="IPR003838">
    <property type="entry name" value="ABC3_permease_C"/>
</dbReference>
<name>A0ABW1A1U3_9ACTN</name>
<evidence type="ECO:0000256" key="2">
    <source>
        <dbReference type="ARBA" id="ARBA00005236"/>
    </source>
</evidence>
<sequence length="887" mass="92129">MITLLWSRGLVARRTARLAATAAAIAAAVALLASLGTFLAAAKSTMTHRSIDRVPVDWQVQGDPGIAGTLRTDPRVKQWQRVDFAATPGFQVRASGQTLTTGAGQVLGLPSGYAATFPGELRPLLGAGGTDGVLLAQQTAANLHAAPGSSVTVHRAGRPDAKVTVAGVVDLPAADSLFQTVGAPPGAQPSAPPDNVLLLPSAQWHRLFNPVAAARPDQVRTQFHVRLDHRLPADPAAAYSSVTGHARNLEVRLAGVGRVGDNLGAALGAAREDALYAQALFLFLGAPGAILAGLITAFVSASGAPRRRAEQALLRTRGATLRHLLTLAGAEAAIVGAAGALAGLGLAALTGWITFGTAGFGAAPTATALWWGGAAATGLAIAAAAVLAPAARDARQLTVTTASRAVGPARSAPLWMRWWLDAWFALAAALVFWAAGRNGYKIVLVPEGLPTLSVSYWAFAAPALAWIAAGLLCLRLTHALLGRGRPLVRRLARPFAGSLSDTVAASLSRQRGPIARTVALAALTMMFAVSTSVFAATYRTQASVDAQLTNGADVTVTESPGAYVPPSEQHRIAAVPGASRVEPLQHRFAYVGADLQDLYGIHPSSMRTAVNLPDAYFSGGTARSLLARLARTPDAVLVSQETVHDFQLHPGDLLRLRLQNGRTKQYRTVAFHYAGIVKEFPTAPRDSFIVANADYIASQTGSDTVGSFLVSTPGHSPGQVASALRKNLGPGAQVTDINSARHVVGTSLTAVDLNGLTRIELGYALALTIASTGLLLGLGFTERRRTFALIRALGARPRQLGAFVWPEITALALGAAALGASFGWLLSTMLIKLLTGVFDPPPAAPAIPWGYLTALGALALAALIGAGALTLHAARRLSSTEDLRRYS</sequence>
<gene>
    <name evidence="10" type="ORF">ACFPZN_23045</name>
</gene>
<organism evidence="10 11">
    <name type="scientific">Actinomadura rugatobispora</name>
    <dbReference type="NCBI Taxonomy" id="1994"/>
    <lineage>
        <taxon>Bacteria</taxon>
        <taxon>Bacillati</taxon>
        <taxon>Actinomycetota</taxon>
        <taxon>Actinomycetes</taxon>
        <taxon>Streptosporangiales</taxon>
        <taxon>Thermomonosporaceae</taxon>
        <taxon>Actinomadura</taxon>
    </lineage>
</organism>
<dbReference type="EMBL" id="JBHSON010000032">
    <property type="protein sequence ID" value="MFC5748503.1"/>
    <property type="molecule type" value="Genomic_DNA"/>
</dbReference>
<keyword evidence="4 7" id="KW-0812">Transmembrane</keyword>
<feature type="transmembrane region" description="Helical" evidence="7">
    <location>
        <begin position="368"/>
        <end position="388"/>
    </location>
</feature>
<comment type="caution">
    <text evidence="10">The sequence shown here is derived from an EMBL/GenBank/DDBJ whole genome shotgun (WGS) entry which is preliminary data.</text>
</comment>
<feature type="domain" description="ABC3 transporter permease C-terminal" evidence="8">
    <location>
        <begin position="289"/>
        <end position="391"/>
    </location>
</feature>
<dbReference type="InterPro" id="IPR025857">
    <property type="entry name" value="MacB_PCD"/>
</dbReference>
<dbReference type="PANTHER" id="PTHR30489:SF0">
    <property type="entry name" value="LIPOPROTEIN-RELEASING SYSTEM TRANSMEMBRANE PROTEIN LOLE"/>
    <property type="match status" value="1"/>
</dbReference>
<feature type="transmembrane region" description="Helical" evidence="7">
    <location>
        <begin position="846"/>
        <end position="871"/>
    </location>
</feature>
<evidence type="ECO:0000259" key="8">
    <source>
        <dbReference type="Pfam" id="PF02687"/>
    </source>
</evidence>
<accession>A0ABW1A1U3</accession>
<evidence type="ECO:0000259" key="9">
    <source>
        <dbReference type="Pfam" id="PF12704"/>
    </source>
</evidence>
<feature type="transmembrane region" description="Helical" evidence="7">
    <location>
        <begin position="761"/>
        <end position="781"/>
    </location>
</feature>
<evidence type="ECO:0000256" key="7">
    <source>
        <dbReference type="SAM" id="Phobius"/>
    </source>
</evidence>
<evidence type="ECO:0000313" key="11">
    <source>
        <dbReference type="Proteomes" id="UP001596074"/>
    </source>
</evidence>
<keyword evidence="3" id="KW-1003">Cell membrane</keyword>
<feature type="domain" description="ABC3 transporter permease C-terminal" evidence="8">
    <location>
        <begin position="764"/>
        <end position="875"/>
    </location>
</feature>
<evidence type="ECO:0000313" key="10">
    <source>
        <dbReference type="EMBL" id="MFC5748503.1"/>
    </source>
</evidence>
<feature type="transmembrane region" description="Helical" evidence="7">
    <location>
        <begin position="518"/>
        <end position="538"/>
    </location>
</feature>
<keyword evidence="5 7" id="KW-1133">Transmembrane helix</keyword>
<feature type="transmembrane region" description="Helical" evidence="7">
    <location>
        <begin position="456"/>
        <end position="481"/>
    </location>
</feature>
<dbReference type="Pfam" id="PF12704">
    <property type="entry name" value="MacB_PCD"/>
    <property type="match status" value="1"/>
</dbReference>
<evidence type="ECO:0000256" key="1">
    <source>
        <dbReference type="ARBA" id="ARBA00004651"/>
    </source>
</evidence>
<dbReference type="Proteomes" id="UP001596074">
    <property type="component" value="Unassembled WGS sequence"/>
</dbReference>
<feature type="domain" description="MacB-like periplasmic core" evidence="9">
    <location>
        <begin position="19"/>
        <end position="227"/>
    </location>
</feature>
<keyword evidence="11" id="KW-1185">Reference proteome</keyword>
<proteinExistence type="inferred from homology"/>
<feature type="transmembrane region" description="Helical" evidence="7">
    <location>
        <begin position="324"/>
        <end position="348"/>
    </location>
</feature>
<comment type="similarity">
    <text evidence="2">Belongs to the ABC-4 integral membrane protein family. LolC/E subfamily.</text>
</comment>
<dbReference type="InterPro" id="IPR051447">
    <property type="entry name" value="Lipoprotein-release_system"/>
</dbReference>
<dbReference type="Pfam" id="PF02687">
    <property type="entry name" value="FtsX"/>
    <property type="match status" value="2"/>
</dbReference>
<keyword evidence="6 7" id="KW-0472">Membrane</keyword>
<dbReference type="PANTHER" id="PTHR30489">
    <property type="entry name" value="LIPOPROTEIN-RELEASING SYSTEM TRANSMEMBRANE PROTEIN LOLE"/>
    <property type="match status" value="1"/>
</dbReference>
<comment type="subcellular location">
    <subcellularLocation>
        <location evidence="1">Cell membrane</location>
        <topology evidence="1">Multi-pass membrane protein</topology>
    </subcellularLocation>
</comment>
<feature type="transmembrane region" description="Helical" evidence="7">
    <location>
        <begin position="418"/>
        <end position="436"/>
    </location>
</feature>
<evidence type="ECO:0000256" key="3">
    <source>
        <dbReference type="ARBA" id="ARBA00022475"/>
    </source>
</evidence>
<evidence type="ECO:0000256" key="6">
    <source>
        <dbReference type="ARBA" id="ARBA00023136"/>
    </source>
</evidence>
<reference evidence="11" key="1">
    <citation type="journal article" date="2019" name="Int. J. Syst. Evol. Microbiol.">
        <title>The Global Catalogue of Microorganisms (GCM) 10K type strain sequencing project: providing services to taxonomists for standard genome sequencing and annotation.</title>
        <authorList>
            <consortium name="The Broad Institute Genomics Platform"/>
            <consortium name="The Broad Institute Genome Sequencing Center for Infectious Disease"/>
            <person name="Wu L."/>
            <person name="Ma J."/>
        </authorList>
    </citation>
    <scope>NUCLEOTIDE SEQUENCE [LARGE SCALE GENOMIC DNA]</scope>
    <source>
        <strain evidence="11">KCTC 42087</strain>
    </source>
</reference>
<protein>
    <submittedName>
        <fullName evidence="10">FtsX-like permease family protein</fullName>
    </submittedName>
</protein>